<evidence type="ECO:0000256" key="1">
    <source>
        <dbReference type="SAM" id="Phobius"/>
    </source>
</evidence>
<dbReference type="RefSeq" id="WP_144995982.1">
    <property type="nucleotide sequence ID" value="NZ_CP036281.1"/>
</dbReference>
<name>A0A518CND7_9PLAN</name>
<protein>
    <submittedName>
        <fullName evidence="2">Uncharacterized protein</fullName>
    </submittedName>
</protein>
<keyword evidence="1" id="KW-1133">Transmembrane helix</keyword>
<dbReference type="KEGG" id="plon:Pla110_24700"/>
<accession>A0A518CND7</accession>
<evidence type="ECO:0000313" key="2">
    <source>
        <dbReference type="EMBL" id="QDU80737.1"/>
    </source>
</evidence>
<evidence type="ECO:0000313" key="3">
    <source>
        <dbReference type="Proteomes" id="UP000317178"/>
    </source>
</evidence>
<keyword evidence="1" id="KW-0472">Membrane</keyword>
<proteinExistence type="predicted"/>
<dbReference type="Proteomes" id="UP000317178">
    <property type="component" value="Chromosome"/>
</dbReference>
<dbReference type="OrthoDB" id="10002020at2"/>
<gene>
    <name evidence="2" type="ORF">Pla110_24700</name>
</gene>
<sequence length="104" mass="11657">MSHQKQDNDLDLVVGTFRRYFQKMCVLGVVALLLLIASIVVGLPHIQTTYTYSGPKPKGSAPTTEQKLDAWYFSLTGWQHVESGQYGNQGCPPILFIPLWDCLD</sequence>
<dbReference type="AlphaFoldDB" id="A0A518CND7"/>
<keyword evidence="3" id="KW-1185">Reference proteome</keyword>
<feature type="transmembrane region" description="Helical" evidence="1">
    <location>
        <begin position="20"/>
        <end position="43"/>
    </location>
</feature>
<dbReference type="EMBL" id="CP036281">
    <property type="protein sequence ID" value="QDU80737.1"/>
    <property type="molecule type" value="Genomic_DNA"/>
</dbReference>
<keyword evidence="1" id="KW-0812">Transmembrane</keyword>
<organism evidence="2 3">
    <name type="scientific">Polystyrenella longa</name>
    <dbReference type="NCBI Taxonomy" id="2528007"/>
    <lineage>
        <taxon>Bacteria</taxon>
        <taxon>Pseudomonadati</taxon>
        <taxon>Planctomycetota</taxon>
        <taxon>Planctomycetia</taxon>
        <taxon>Planctomycetales</taxon>
        <taxon>Planctomycetaceae</taxon>
        <taxon>Polystyrenella</taxon>
    </lineage>
</organism>
<reference evidence="2 3" key="1">
    <citation type="submission" date="2019-02" db="EMBL/GenBank/DDBJ databases">
        <title>Deep-cultivation of Planctomycetes and their phenomic and genomic characterization uncovers novel biology.</title>
        <authorList>
            <person name="Wiegand S."/>
            <person name="Jogler M."/>
            <person name="Boedeker C."/>
            <person name="Pinto D."/>
            <person name="Vollmers J."/>
            <person name="Rivas-Marin E."/>
            <person name="Kohn T."/>
            <person name="Peeters S.H."/>
            <person name="Heuer A."/>
            <person name="Rast P."/>
            <person name="Oberbeckmann S."/>
            <person name="Bunk B."/>
            <person name="Jeske O."/>
            <person name="Meyerdierks A."/>
            <person name="Storesund J.E."/>
            <person name="Kallscheuer N."/>
            <person name="Luecker S."/>
            <person name="Lage O.M."/>
            <person name="Pohl T."/>
            <person name="Merkel B.J."/>
            <person name="Hornburger P."/>
            <person name="Mueller R.-W."/>
            <person name="Bruemmer F."/>
            <person name="Labrenz M."/>
            <person name="Spormann A.M."/>
            <person name="Op den Camp H."/>
            <person name="Overmann J."/>
            <person name="Amann R."/>
            <person name="Jetten M.S.M."/>
            <person name="Mascher T."/>
            <person name="Medema M.H."/>
            <person name="Devos D.P."/>
            <person name="Kaster A.-K."/>
            <person name="Ovreas L."/>
            <person name="Rohde M."/>
            <person name="Galperin M.Y."/>
            <person name="Jogler C."/>
        </authorList>
    </citation>
    <scope>NUCLEOTIDE SEQUENCE [LARGE SCALE GENOMIC DNA]</scope>
    <source>
        <strain evidence="2 3">Pla110</strain>
    </source>
</reference>